<gene>
    <name evidence="1" type="ORF">C7383_101519</name>
</gene>
<dbReference type="InterPro" id="IPR050155">
    <property type="entry name" value="HAD-like_hydrolase_sf"/>
</dbReference>
<dbReference type="InterPro" id="IPR041492">
    <property type="entry name" value="HAD_2"/>
</dbReference>
<accession>A0AB73TA54</accession>
<dbReference type="PANTHER" id="PTHR43434">
    <property type="entry name" value="PHOSPHOGLYCOLATE PHOSPHATASE"/>
    <property type="match status" value="1"/>
</dbReference>
<evidence type="ECO:0000313" key="2">
    <source>
        <dbReference type="Proteomes" id="UP000245412"/>
    </source>
</evidence>
<organism evidence="1 2">
    <name type="scientific">Murimonas intestini</name>
    <dbReference type="NCBI Taxonomy" id="1337051"/>
    <lineage>
        <taxon>Bacteria</taxon>
        <taxon>Bacillati</taxon>
        <taxon>Bacillota</taxon>
        <taxon>Clostridia</taxon>
        <taxon>Lachnospirales</taxon>
        <taxon>Lachnospiraceae</taxon>
        <taxon>Murimonas</taxon>
    </lineage>
</organism>
<proteinExistence type="predicted"/>
<reference evidence="1 2" key="1">
    <citation type="submission" date="2018-05" db="EMBL/GenBank/DDBJ databases">
        <authorList>
            <person name="Goeker M."/>
            <person name="Huntemann M."/>
            <person name="Clum A."/>
            <person name="Pillay M."/>
            <person name="Palaniappan K."/>
            <person name="Varghese N."/>
            <person name="Mikhailova N."/>
            <person name="Stamatis D."/>
            <person name="Reddy T."/>
            <person name="Daum C."/>
            <person name="Shapiro N."/>
            <person name="Ivanova N."/>
            <person name="Kyrpides N."/>
            <person name="Woyke T."/>
        </authorList>
    </citation>
    <scope>NUCLEOTIDE SEQUENCE [LARGE SCALE GENOMIC DNA]</scope>
    <source>
        <strain evidence="1 2">DSM 26524</strain>
    </source>
</reference>
<dbReference type="SFLD" id="SFLDG01129">
    <property type="entry name" value="C1.5:_HAD__Beta-PGM__Phosphata"/>
    <property type="match status" value="1"/>
</dbReference>
<dbReference type="InterPro" id="IPR036412">
    <property type="entry name" value="HAD-like_sf"/>
</dbReference>
<dbReference type="EMBL" id="QGGY01000001">
    <property type="protein sequence ID" value="PWJ79142.1"/>
    <property type="molecule type" value="Genomic_DNA"/>
</dbReference>
<protein>
    <submittedName>
        <fullName evidence="1">Phosphoglycolate phosphatase</fullName>
    </submittedName>
</protein>
<dbReference type="InterPro" id="IPR023198">
    <property type="entry name" value="PGP-like_dom2"/>
</dbReference>
<evidence type="ECO:0000313" key="1">
    <source>
        <dbReference type="EMBL" id="PWJ79142.1"/>
    </source>
</evidence>
<dbReference type="PANTHER" id="PTHR43434:SF1">
    <property type="entry name" value="PHOSPHOGLYCOLATE PHOSPHATASE"/>
    <property type="match status" value="1"/>
</dbReference>
<name>A0AB73TA54_9FIRM</name>
<dbReference type="RefSeq" id="WP_109624551.1">
    <property type="nucleotide sequence ID" value="NZ_JANKBI010000001.1"/>
</dbReference>
<dbReference type="InterPro" id="IPR023214">
    <property type="entry name" value="HAD_sf"/>
</dbReference>
<dbReference type="SUPFAM" id="SSF56784">
    <property type="entry name" value="HAD-like"/>
    <property type="match status" value="1"/>
</dbReference>
<dbReference type="Proteomes" id="UP000245412">
    <property type="component" value="Unassembled WGS sequence"/>
</dbReference>
<dbReference type="GO" id="GO:0005829">
    <property type="term" value="C:cytosol"/>
    <property type="evidence" value="ECO:0007669"/>
    <property type="project" value="TreeGrafter"/>
</dbReference>
<dbReference type="Gene3D" id="1.10.150.240">
    <property type="entry name" value="Putative phosphatase, domain 2"/>
    <property type="match status" value="1"/>
</dbReference>
<sequence length="212" mass="23814">MIKMVGFDLDGTICDSIPMCIEAFAEAAAPYAGHELTEKEIISTFGLNETGMIKAVVKNGWEEALNSFYENYKNLHEMCSAPFDGICELIACLKQNQIIVPLITGKGEKSCKITLKKLGLEQIFDEVLYGSEERFNKRENILYLLEKYAVKKEEFIYIGDTVQDADACSSIGVTCLLAAWAELADPARLKAHNPYTFESVFELKKFLELKIK</sequence>
<dbReference type="GO" id="GO:0006281">
    <property type="term" value="P:DNA repair"/>
    <property type="evidence" value="ECO:0007669"/>
    <property type="project" value="TreeGrafter"/>
</dbReference>
<keyword evidence="2" id="KW-1185">Reference proteome</keyword>
<dbReference type="Gene3D" id="3.40.50.1000">
    <property type="entry name" value="HAD superfamily/HAD-like"/>
    <property type="match status" value="1"/>
</dbReference>
<comment type="caution">
    <text evidence="1">The sequence shown here is derived from an EMBL/GenBank/DDBJ whole genome shotgun (WGS) entry which is preliminary data.</text>
</comment>
<dbReference type="SFLD" id="SFLDS00003">
    <property type="entry name" value="Haloacid_Dehalogenase"/>
    <property type="match status" value="1"/>
</dbReference>
<dbReference type="GO" id="GO:0008967">
    <property type="term" value="F:phosphoglycolate phosphatase activity"/>
    <property type="evidence" value="ECO:0007669"/>
    <property type="project" value="TreeGrafter"/>
</dbReference>
<dbReference type="AlphaFoldDB" id="A0AB73TA54"/>
<dbReference type="Pfam" id="PF13419">
    <property type="entry name" value="HAD_2"/>
    <property type="match status" value="1"/>
</dbReference>